<protein>
    <submittedName>
        <fullName evidence="3">Uncharacterized protein</fullName>
    </submittedName>
</protein>
<keyword evidence="2" id="KW-0812">Transmembrane</keyword>
<dbReference type="RefSeq" id="WP_284915943.1">
    <property type="nucleotide sequence ID" value="NZ_CP126980.1"/>
</dbReference>
<feature type="compositionally biased region" description="Low complexity" evidence="1">
    <location>
        <begin position="13"/>
        <end position="39"/>
    </location>
</feature>
<sequence length="336" mass="34853">MPGTASVPVPGSAPEDGFGPDDGFAPGDAPANSPRDGFANGSGDGAADGPADWAGDGAGDGSADWDTPEDWDGPEDGLGTGHGTGTIAVARVGAAPGVPKKSGSDSEPGGEPEGGLRGELRQRLRTQRRLRLITLSTLAAVVLLVLPAFFGLRAMADDPVFASLDALDVPAWAAKNPQDVATSSRWCFIECRLRERLAESEHPFKETAQAYTTALEEAGWKRWQVKGCPETKVPADNGVYSCWKRDEFNLDLLVSLPGCAVDQVAQEAVPPAGTDAAEAGRAGVGKCEGSTVSLKVQYEIGDERGKVDKNPGPVGVTPDPTLDDADPLLEPTPQAS</sequence>
<evidence type="ECO:0000313" key="4">
    <source>
        <dbReference type="Proteomes" id="UP001240150"/>
    </source>
</evidence>
<feature type="compositionally biased region" description="Low complexity" evidence="1">
    <location>
        <begin position="47"/>
        <end position="65"/>
    </location>
</feature>
<dbReference type="EMBL" id="CP126980">
    <property type="protein sequence ID" value="WIM94715.1"/>
    <property type="molecule type" value="Genomic_DNA"/>
</dbReference>
<feature type="region of interest" description="Disordered" evidence="1">
    <location>
        <begin position="302"/>
        <end position="336"/>
    </location>
</feature>
<feature type="transmembrane region" description="Helical" evidence="2">
    <location>
        <begin position="130"/>
        <end position="150"/>
    </location>
</feature>
<feature type="compositionally biased region" description="Acidic residues" evidence="1">
    <location>
        <begin position="66"/>
        <end position="75"/>
    </location>
</feature>
<organism evidence="3 4">
    <name type="scientific">Actinoplanes oblitus</name>
    <dbReference type="NCBI Taxonomy" id="3040509"/>
    <lineage>
        <taxon>Bacteria</taxon>
        <taxon>Bacillati</taxon>
        <taxon>Actinomycetota</taxon>
        <taxon>Actinomycetes</taxon>
        <taxon>Micromonosporales</taxon>
        <taxon>Micromonosporaceae</taxon>
        <taxon>Actinoplanes</taxon>
    </lineage>
</organism>
<keyword evidence="2" id="KW-0472">Membrane</keyword>
<gene>
    <name evidence="3" type="ORF">ACTOB_006761</name>
</gene>
<name>A0ABY8WCT8_9ACTN</name>
<evidence type="ECO:0000256" key="2">
    <source>
        <dbReference type="SAM" id="Phobius"/>
    </source>
</evidence>
<evidence type="ECO:0000256" key="1">
    <source>
        <dbReference type="SAM" id="MobiDB-lite"/>
    </source>
</evidence>
<keyword evidence="2" id="KW-1133">Transmembrane helix</keyword>
<proteinExistence type="predicted"/>
<feature type="region of interest" description="Disordered" evidence="1">
    <location>
        <begin position="1"/>
        <end position="120"/>
    </location>
</feature>
<accession>A0ABY8WCT8</accession>
<feature type="compositionally biased region" description="Low complexity" evidence="1">
    <location>
        <begin position="88"/>
        <end position="99"/>
    </location>
</feature>
<evidence type="ECO:0000313" key="3">
    <source>
        <dbReference type="EMBL" id="WIM94715.1"/>
    </source>
</evidence>
<keyword evidence="4" id="KW-1185">Reference proteome</keyword>
<dbReference type="Proteomes" id="UP001240150">
    <property type="component" value="Chromosome"/>
</dbReference>
<reference evidence="3 4" key="1">
    <citation type="submission" date="2023-06" db="EMBL/GenBank/DDBJ databases">
        <authorList>
            <person name="Yushchuk O."/>
            <person name="Binda E."/>
            <person name="Ruckert-Reed C."/>
            <person name="Fedorenko V."/>
            <person name="Kalinowski J."/>
            <person name="Marinelli F."/>
        </authorList>
    </citation>
    <scope>NUCLEOTIDE SEQUENCE [LARGE SCALE GENOMIC DNA]</scope>
    <source>
        <strain evidence="3 4">NRRL 3884</strain>
    </source>
</reference>